<comment type="caution">
    <text evidence="2">The sequence shown here is derived from an EMBL/GenBank/DDBJ whole genome shotgun (WGS) entry which is preliminary data.</text>
</comment>
<feature type="domain" description="Prokaryotic glutathione synthetase ATP-binding" evidence="1">
    <location>
        <begin position="12"/>
        <end position="46"/>
    </location>
</feature>
<evidence type="ECO:0000313" key="2">
    <source>
        <dbReference type="EMBL" id="CAG7597649.1"/>
    </source>
</evidence>
<dbReference type="AlphaFoldDB" id="A0A8S4C1V6"/>
<sequence length="48" mass="5548">MWAYYKRAVTMKKMDNFLEENNIIFAGIDILDEKLIKINITSPTGLAI</sequence>
<proteinExistence type="predicted"/>
<evidence type="ECO:0000313" key="3">
    <source>
        <dbReference type="Proteomes" id="UP000837675"/>
    </source>
</evidence>
<accession>A0A8S4C1V6</accession>
<dbReference type="Gene3D" id="3.30.470.20">
    <property type="entry name" value="ATP-grasp fold, B domain"/>
    <property type="match status" value="1"/>
</dbReference>
<keyword evidence="3" id="KW-1185">Reference proteome</keyword>
<name>A0A8S4C1V6_9ACAR</name>
<dbReference type="Proteomes" id="UP000837675">
    <property type="component" value="Unassembled WGS sequence"/>
</dbReference>
<organism evidence="2 3">
    <name type="scientific">Hyalomma marginatum</name>
    <dbReference type="NCBI Taxonomy" id="34627"/>
    <lineage>
        <taxon>Eukaryota</taxon>
        <taxon>Metazoa</taxon>
        <taxon>Ecdysozoa</taxon>
        <taxon>Arthropoda</taxon>
        <taxon>Chelicerata</taxon>
        <taxon>Arachnida</taxon>
        <taxon>Acari</taxon>
        <taxon>Parasitiformes</taxon>
        <taxon>Ixodida</taxon>
        <taxon>Ixodoidea</taxon>
        <taxon>Ixodidae</taxon>
        <taxon>Hyalomminae</taxon>
        <taxon>Hyalomma</taxon>
    </lineage>
</organism>
<dbReference type="Pfam" id="PF02955">
    <property type="entry name" value="GSH-S_ATP"/>
    <property type="match status" value="1"/>
</dbReference>
<evidence type="ECO:0000259" key="1">
    <source>
        <dbReference type="Pfam" id="PF02955"/>
    </source>
</evidence>
<protein>
    <submittedName>
        <fullName evidence="2">Glutathione synthase</fullName>
    </submittedName>
</protein>
<dbReference type="GO" id="GO:0005524">
    <property type="term" value="F:ATP binding"/>
    <property type="evidence" value="ECO:0007669"/>
    <property type="project" value="InterPro"/>
</dbReference>
<dbReference type="EMBL" id="CAJVAF010000326">
    <property type="protein sequence ID" value="CAG7597649.1"/>
    <property type="molecule type" value="Genomic_DNA"/>
</dbReference>
<gene>
    <name evidence="2" type="ORF">MHYMCMPASI_00954</name>
</gene>
<dbReference type="GO" id="GO:0004363">
    <property type="term" value="F:glutathione synthase activity"/>
    <property type="evidence" value="ECO:0007669"/>
    <property type="project" value="InterPro"/>
</dbReference>
<dbReference type="InterPro" id="IPR004218">
    <property type="entry name" value="GSHS_ATP-bd"/>
</dbReference>
<reference evidence="2" key="1">
    <citation type="submission" date="2021-06" db="EMBL/GenBank/DDBJ databases">
        <authorList>
            <person name="Nardi T."/>
            <person name="Nardi T."/>
        </authorList>
    </citation>
    <scope>NUCLEOTIDE SEQUENCE</scope>
</reference>